<evidence type="ECO:0000256" key="3">
    <source>
        <dbReference type="ARBA" id="ARBA00022729"/>
    </source>
</evidence>
<gene>
    <name evidence="7" type="ORF">DW921_08930</name>
</gene>
<dbReference type="EMBL" id="QSFT01000017">
    <property type="protein sequence ID" value="RHA75208.1"/>
    <property type="molecule type" value="Genomic_DNA"/>
</dbReference>
<dbReference type="AlphaFoldDB" id="A0A413SZ67"/>
<feature type="domain" description="RagB/SusD" evidence="6">
    <location>
        <begin position="303"/>
        <end position="571"/>
    </location>
</feature>
<dbReference type="Proteomes" id="UP000283855">
    <property type="component" value="Unassembled WGS sequence"/>
</dbReference>
<comment type="caution">
    <text evidence="7">The sequence shown here is derived from an EMBL/GenBank/DDBJ whole genome shotgun (WGS) entry which is preliminary data.</text>
</comment>
<comment type="subcellular location">
    <subcellularLocation>
        <location evidence="1">Cell outer membrane</location>
    </subcellularLocation>
</comment>
<keyword evidence="3" id="KW-0732">Signal</keyword>
<dbReference type="PROSITE" id="PS51257">
    <property type="entry name" value="PROKAR_LIPOPROTEIN"/>
    <property type="match status" value="1"/>
</dbReference>
<dbReference type="RefSeq" id="WP_118400518.1">
    <property type="nucleotide sequence ID" value="NZ_CABJGD010000017.1"/>
</dbReference>
<dbReference type="Gene3D" id="1.25.40.390">
    <property type="match status" value="1"/>
</dbReference>
<comment type="similarity">
    <text evidence="2">Belongs to the SusD family.</text>
</comment>
<evidence type="ECO:0000259" key="6">
    <source>
        <dbReference type="Pfam" id="PF07980"/>
    </source>
</evidence>
<keyword evidence="5" id="KW-0998">Cell outer membrane</keyword>
<dbReference type="InterPro" id="IPR012944">
    <property type="entry name" value="SusD_RagB_dom"/>
</dbReference>
<dbReference type="GO" id="GO:0009279">
    <property type="term" value="C:cell outer membrane"/>
    <property type="evidence" value="ECO:0007669"/>
    <property type="project" value="UniProtKB-SubCell"/>
</dbReference>
<evidence type="ECO:0000256" key="5">
    <source>
        <dbReference type="ARBA" id="ARBA00023237"/>
    </source>
</evidence>
<organism evidence="7 8">
    <name type="scientific">Phocaeicola coprophilus</name>
    <dbReference type="NCBI Taxonomy" id="387090"/>
    <lineage>
        <taxon>Bacteria</taxon>
        <taxon>Pseudomonadati</taxon>
        <taxon>Bacteroidota</taxon>
        <taxon>Bacteroidia</taxon>
        <taxon>Bacteroidales</taxon>
        <taxon>Bacteroidaceae</taxon>
        <taxon>Phocaeicola</taxon>
    </lineage>
</organism>
<name>A0A413SZ67_9BACT</name>
<accession>A0A413SZ67</accession>
<proteinExistence type="inferred from homology"/>
<dbReference type="InterPro" id="IPR011990">
    <property type="entry name" value="TPR-like_helical_dom_sf"/>
</dbReference>
<evidence type="ECO:0000256" key="4">
    <source>
        <dbReference type="ARBA" id="ARBA00023136"/>
    </source>
</evidence>
<dbReference type="Pfam" id="PF07980">
    <property type="entry name" value="SusD_RagB"/>
    <property type="match status" value="1"/>
</dbReference>
<evidence type="ECO:0000313" key="7">
    <source>
        <dbReference type="EMBL" id="RHA75208.1"/>
    </source>
</evidence>
<sequence length="662" mass="74265">MKKQLYILAIGFIALASSSCNDFLDREPLDSVPTSQYLFNENDLSAYTANMYGIFPVHAGYGLGTFDDDNDSDNQAGSSPNDLFVKGQTRVAQNGGDWDFGNIRTANYFINTVRPRLENGEIENSANNNHYLGEMYFFQAYIYAEKLISLGDFPIIKEMIADNYDAVREASKRRPRNEVARFIISDLDSAYHYMSATPPMTNRLTKDCAALLKSRIALFEGTWEKYHKGTNRVPGGPGWPGADKDYLKDFTINIEEEINYFLTQAKEAAQIVADNHALDASYSKLFNSQSLSSSTEALLWKQYDGTMTPAVNHFVVGYIQRNGGGNSGFTRSMVESFLMQDGTPIYASSDYQGDKTYENVAHGRDPRLLDNVLIPGDLLTTSATMTEAKIDKAGYYYRAPITEISENRCPTGYSIKKGLTTDPEQGPTLPATTASVVFRAAEAYLNYMEADCELNNGNLDANSMKYWEALRTRGGIAPNTIQHTIDLTDVTKENDLARYSGENLVSSTLYNIRRERRIELAAEGLRFEDLKRWRSLDMMQNYHVQGFNLWDENYKRYATPDAGLNGSNFDAPLNVIALKESGAEDSNVSAKADGVYMMPYRVLTNNIAFNGYNWNPNKYLNPIAFDHFRLTTAEEGSSDYTTSVIYQNPGWKIETNSLPEGD</sequence>
<evidence type="ECO:0000256" key="2">
    <source>
        <dbReference type="ARBA" id="ARBA00006275"/>
    </source>
</evidence>
<evidence type="ECO:0000256" key="1">
    <source>
        <dbReference type="ARBA" id="ARBA00004442"/>
    </source>
</evidence>
<keyword evidence="4" id="KW-0472">Membrane</keyword>
<protein>
    <submittedName>
        <fullName evidence="7">RagB/SusD family nutrient uptake outer membrane protein</fullName>
    </submittedName>
</protein>
<dbReference type="SUPFAM" id="SSF48452">
    <property type="entry name" value="TPR-like"/>
    <property type="match status" value="1"/>
</dbReference>
<reference evidence="7 8" key="1">
    <citation type="submission" date="2018-08" db="EMBL/GenBank/DDBJ databases">
        <title>A genome reference for cultivated species of the human gut microbiota.</title>
        <authorList>
            <person name="Zou Y."/>
            <person name="Xue W."/>
            <person name="Luo G."/>
        </authorList>
    </citation>
    <scope>NUCLEOTIDE SEQUENCE [LARGE SCALE GENOMIC DNA]</scope>
    <source>
        <strain evidence="7 8">AM42-38</strain>
    </source>
</reference>
<evidence type="ECO:0000313" key="8">
    <source>
        <dbReference type="Proteomes" id="UP000283855"/>
    </source>
</evidence>